<accession>A0A1I7YQB6</accession>
<proteinExistence type="predicted"/>
<dbReference type="Proteomes" id="UP000095287">
    <property type="component" value="Unplaced"/>
</dbReference>
<keyword evidence="1" id="KW-1185">Reference proteome</keyword>
<reference evidence="2" key="1">
    <citation type="submission" date="2016-11" db="UniProtKB">
        <authorList>
            <consortium name="WormBaseParasite"/>
        </authorList>
    </citation>
    <scope>IDENTIFICATION</scope>
</reference>
<evidence type="ECO:0000313" key="1">
    <source>
        <dbReference type="Proteomes" id="UP000095287"/>
    </source>
</evidence>
<sequence length="115" mass="13161">MTLKLTKCGELLQMDVEHKTLSEEEVQSLISDWQKGNGETLVNGLTEIEVLVRHPKEFLSLSHSHPLGNFRCRRSKVDLGDSPTWLQLERISIVPINHEDVNDWNLELLFGSLQV</sequence>
<evidence type="ECO:0000313" key="2">
    <source>
        <dbReference type="WBParaSite" id="L893_g18736.t1"/>
    </source>
</evidence>
<organism evidence="1 2">
    <name type="scientific">Steinernema glaseri</name>
    <dbReference type="NCBI Taxonomy" id="37863"/>
    <lineage>
        <taxon>Eukaryota</taxon>
        <taxon>Metazoa</taxon>
        <taxon>Ecdysozoa</taxon>
        <taxon>Nematoda</taxon>
        <taxon>Chromadorea</taxon>
        <taxon>Rhabditida</taxon>
        <taxon>Tylenchina</taxon>
        <taxon>Panagrolaimomorpha</taxon>
        <taxon>Strongyloidoidea</taxon>
        <taxon>Steinernematidae</taxon>
        <taxon>Steinernema</taxon>
    </lineage>
</organism>
<dbReference type="AlphaFoldDB" id="A0A1I7YQB6"/>
<dbReference type="WBParaSite" id="L893_g18736.t1">
    <property type="protein sequence ID" value="L893_g18736.t1"/>
    <property type="gene ID" value="L893_g18736"/>
</dbReference>
<protein>
    <submittedName>
        <fullName evidence="2">FBA_2 domain-containing protein</fullName>
    </submittedName>
</protein>
<name>A0A1I7YQB6_9BILA</name>